<dbReference type="GO" id="GO:0046872">
    <property type="term" value="F:metal ion binding"/>
    <property type="evidence" value="ECO:0007669"/>
    <property type="project" value="UniProtKB-KW"/>
</dbReference>
<dbReference type="EMBL" id="FWXR01000008">
    <property type="protein sequence ID" value="SMC77761.1"/>
    <property type="molecule type" value="Genomic_DNA"/>
</dbReference>
<feature type="binding site" evidence="3">
    <location>
        <position position="170"/>
    </location>
    <ligand>
        <name>Cu cation</name>
        <dbReference type="ChEBI" id="CHEBI:23378"/>
    </ligand>
</feature>
<dbReference type="InterPro" id="IPR036249">
    <property type="entry name" value="Thioredoxin-like_sf"/>
</dbReference>
<feature type="domain" description="Thioredoxin" evidence="5">
    <location>
        <begin position="44"/>
        <end position="206"/>
    </location>
</feature>
<dbReference type="STRING" id="937218.SAMN06297251_1089"/>
<dbReference type="Pfam" id="PF02630">
    <property type="entry name" value="SCO1-SenC"/>
    <property type="match status" value="1"/>
</dbReference>
<reference evidence="6 7" key="1">
    <citation type="submission" date="2017-04" db="EMBL/GenBank/DDBJ databases">
        <authorList>
            <person name="Afonso C.L."/>
            <person name="Miller P.J."/>
            <person name="Scott M.A."/>
            <person name="Spackman E."/>
            <person name="Goraichik I."/>
            <person name="Dimitrov K.M."/>
            <person name="Suarez D.L."/>
            <person name="Swayne D.E."/>
        </authorList>
    </citation>
    <scope>NUCLEOTIDE SEQUENCE [LARGE SCALE GENOMIC DNA]</scope>
    <source>
        <strain evidence="6 7">CGMCC 1.10972</strain>
    </source>
</reference>
<evidence type="ECO:0000256" key="3">
    <source>
        <dbReference type="PIRSR" id="PIRSR603782-1"/>
    </source>
</evidence>
<dbReference type="InterPro" id="IPR013766">
    <property type="entry name" value="Thioredoxin_domain"/>
</dbReference>
<protein>
    <submittedName>
        <fullName evidence="6">Protein SCO1/2</fullName>
    </submittedName>
</protein>
<dbReference type="PROSITE" id="PS51352">
    <property type="entry name" value="THIOREDOXIN_2"/>
    <property type="match status" value="1"/>
</dbReference>
<dbReference type="PANTHER" id="PTHR12151:SF25">
    <property type="entry name" value="LINALOOL DEHYDRATASE_ISOMERASE DOMAIN-CONTAINING PROTEIN"/>
    <property type="match status" value="1"/>
</dbReference>
<dbReference type="PANTHER" id="PTHR12151">
    <property type="entry name" value="ELECTRON TRANSPORT PROTIN SCO1/SENC FAMILY MEMBER"/>
    <property type="match status" value="1"/>
</dbReference>
<dbReference type="CDD" id="cd02968">
    <property type="entry name" value="SCO"/>
    <property type="match status" value="1"/>
</dbReference>
<organism evidence="6 7">
    <name type="scientific">Fulvimarina manganoxydans</name>
    <dbReference type="NCBI Taxonomy" id="937218"/>
    <lineage>
        <taxon>Bacteria</taxon>
        <taxon>Pseudomonadati</taxon>
        <taxon>Pseudomonadota</taxon>
        <taxon>Alphaproteobacteria</taxon>
        <taxon>Hyphomicrobiales</taxon>
        <taxon>Aurantimonadaceae</taxon>
        <taxon>Fulvimarina</taxon>
    </lineage>
</organism>
<comment type="similarity">
    <text evidence="1">Belongs to the SCO1/2 family.</text>
</comment>
<evidence type="ECO:0000256" key="1">
    <source>
        <dbReference type="ARBA" id="ARBA00010996"/>
    </source>
</evidence>
<evidence type="ECO:0000313" key="7">
    <source>
        <dbReference type="Proteomes" id="UP000192656"/>
    </source>
</evidence>
<feature type="disulfide bond" description="Redox-active" evidence="4">
    <location>
        <begin position="82"/>
        <end position="86"/>
    </location>
</feature>
<evidence type="ECO:0000256" key="2">
    <source>
        <dbReference type="ARBA" id="ARBA00023008"/>
    </source>
</evidence>
<feature type="binding site" evidence="3">
    <location>
        <position position="86"/>
    </location>
    <ligand>
        <name>Cu cation</name>
        <dbReference type="ChEBI" id="CHEBI:23378"/>
    </ligand>
</feature>
<proteinExistence type="inferred from homology"/>
<sequence>MTLRAFRWTLWAAVGALFLMLGSAAGLMVLQSASQPPSGSAASTSVADIGGEFSLIDHEGQRRTWSDFRGKPVALFFGFTNCPDICPTTLGELSVLLDELGPQGDDLQVLLISGDPERDTPERLKEYLQSFDPRIVALTGTGEEVDAAFSAFKAYREVVPLEDGNYTVDHSAGVYLFDREGSFFGTLDIHESTEVQRQKIERLLAI</sequence>
<dbReference type="AlphaFoldDB" id="A0A1W2BY17"/>
<dbReference type="FunFam" id="3.40.30.10:FF:000013">
    <property type="entry name" value="Blast:Protein SCO1 homolog, mitochondrial"/>
    <property type="match status" value="1"/>
</dbReference>
<evidence type="ECO:0000313" key="6">
    <source>
        <dbReference type="EMBL" id="SMC77761.1"/>
    </source>
</evidence>
<evidence type="ECO:0000256" key="4">
    <source>
        <dbReference type="PIRSR" id="PIRSR603782-2"/>
    </source>
</evidence>
<dbReference type="Proteomes" id="UP000192656">
    <property type="component" value="Unassembled WGS sequence"/>
</dbReference>
<dbReference type="OrthoDB" id="9790194at2"/>
<keyword evidence="4" id="KW-1015">Disulfide bond</keyword>
<dbReference type="RefSeq" id="WP_084409997.1">
    <property type="nucleotide sequence ID" value="NZ_FWXR01000008.1"/>
</dbReference>
<keyword evidence="7" id="KW-1185">Reference proteome</keyword>
<keyword evidence="3" id="KW-0479">Metal-binding</keyword>
<evidence type="ECO:0000259" key="5">
    <source>
        <dbReference type="PROSITE" id="PS51352"/>
    </source>
</evidence>
<gene>
    <name evidence="6" type="ORF">SAMN06297251_1089</name>
</gene>
<dbReference type="Gene3D" id="3.40.30.10">
    <property type="entry name" value="Glutaredoxin"/>
    <property type="match status" value="1"/>
</dbReference>
<accession>A0A1W2BY17</accession>
<dbReference type="InterPro" id="IPR003782">
    <property type="entry name" value="SCO1/SenC"/>
</dbReference>
<keyword evidence="2 3" id="KW-0186">Copper</keyword>
<name>A0A1W2BY17_9HYPH</name>
<dbReference type="SUPFAM" id="SSF52833">
    <property type="entry name" value="Thioredoxin-like"/>
    <property type="match status" value="1"/>
</dbReference>
<feature type="binding site" evidence="3">
    <location>
        <position position="82"/>
    </location>
    <ligand>
        <name>Cu cation</name>
        <dbReference type="ChEBI" id="CHEBI:23378"/>
    </ligand>
</feature>